<evidence type="ECO:0000313" key="3">
    <source>
        <dbReference type="Proteomes" id="UP000245207"/>
    </source>
</evidence>
<name>A0A2U1KIM2_ARTAN</name>
<accession>A0A2U1KIM2</accession>
<feature type="transmembrane region" description="Helical" evidence="1">
    <location>
        <begin position="86"/>
        <end position="107"/>
    </location>
</feature>
<feature type="transmembrane region" description="Helical" evidence="1">
    <location>
        <begin position="45"/>
        <end position="66"/>
    </location>
</feature>
<gene>
    <name evidence="2" type="ORF">CTI12_AA599110</name>
</gene>
<keyword evidence="1" id="KW-1133">Transmembrane helix</keyword>
<evidence type="ECO:0000313" key="2">
    <source>
        <dbReference type="EMBL" id="PWA36630.1"/>
    </source>
</evidence>
<dbReference type="Proteomes" id="UP000245207">
    <property type="component" value="Unassembled WGS sequence"/>
</dbReference>
<comment type="caution">
    <text evidence="2">The sequence shown here is derived from an EMBL/GenBank/DDBJ whole genome shotgun (WGS) entry which is preliminary data.</text>
</comment>
<keyword evidence="3" id="KW-1185">Reference proteome</keyword>
<organism evidence="2 3">
    <name type="scientific">Artemisia annua</name>
    <name type="common">Sweet wormwood</name>
    <dbReference type="NCBI Taxonomy" id="35608"/>
    <lineage>
        <taxon>Eukaryota</taxon>
        <taxon>Viridiplantae</taxon>
        <taxon>Streptophyta</taxon>
        <taxon>Embryophyta</taxon>
        <taxon>Tracheophyta</taxon>
        <taxon>Spermatophyta</taxon>
        <taxon>Magnoliopsida</taxon>
        <taxon>eudicotyledons</taxon>
        <taxon>Gunneridae</taxon>
        <taxon>Pentapetalae</taxon>
        <taxon>asterids</taxon>
        <taxon>campanulids</taxon>
        <taxon>Asterales</taxon>
        <taxon>Asteraceae</taxon>
        <taxon>Asteroideae</taxon>
        <taxon>Anthemideae</taxon>
        <taxon>Artemisiinae</taxon>
        <taxon>Artemisia</taxon>
    </lineage>
</organism>
<keyword evidence="1" id="KW-0472">Membrane</keyword>
<dbReference type="EMBL" id="PKPP01017882">
    <property type="protein sequence ID" value="PWA36630.1"/>
    <property type="molecule type" value="Genomic_DNA"/>
</dbReference>
<reference evidence="2 3" key="1">
    <citation type="journal article" date="2018" name="Mol. Plant">
        <title>The genome of Artemisia annua provides insight into the evolution of Asteraceae family and artemisinin biosynthesis.</title>
        <authorList>
            <person name="Shen Q."/>
            <person name="Zhang L."/>
            <person name="Liao Z."/>
            <person name="Wang S."/>
            <person name="Yan T."/>
            <person name="Shi P."/>
            <person name="Liu M."/>
            <person name="Fu X."/>
            <person name="Pan Q."/>
            <person name="Wang Y."/>
            <person name="Lv Z."/>
            <person name="Lu X."/>
            <person name="Zhang F."/>
            <person name="Jiang W."/>
            <person name="Ma Y."/>
            <person name="Chen M."/>
            <person name="Hao X."/>
            <person name="Li L."/>
            <person name="Tang Y."/>
            <person name="Lv G."/>
            <person name="Zhou Y."/>
            <person name="Sun X."/>
            <person name="Brodelius P.E."/>
            <person name="Rose J.K.C."/>
            <person name="Tang K."/>
        </authorList>
    </citation>
    <scope>NUCLEOTIDE SEQUENCE [LARGE SCALE GENOMIC DNA]</scope>
    <source>
        <strain evidence="3">cv. Huhao1</strain>
        <tissue evidence="2">Leaf</tissue>
    </source>
</reference>
<dbReference type="AlphaFoldDB" id="A0A2U1KIM2"/>
<evidence type="ECO:0000256" key="1">
    <source>
        <dbReference type="SAM" id="Phobius"/>
    </source>
</evidence>
<proteinExistence type="predicted"/>
<dbReference type="STRING" id="35608.A0A2U1KIM2"/>
<sequence length="218" mass="24662">MLTKFETKSNRVKGLSLHAKRPSILASLHSDYHVKWSQRAGIGVLDLHMVISVAVAVVGCVGQMLLDDHHIDDDDQGLMIKIRLDMPLHQFFSLGLLNLGQRGVLFYERRKTKCGFVLSKTVGKPLEYDPLQRRLLIYNGFSLVGKPLQFFFPVKNPLQLKFPWSINATVGIRYKSVANDHSQRIPTVALALFCCSDNGVMKRYVLLQIVLQLMQVNS</sequence>
<protein>
    <submittedName>
        <fullName evidence="2">Uncharacterized protein</fullName>
    </submittedName>
</protein>
<keyword evidence="1" id="KW-0812">Transmembrane</keyword>